<name>A0A1M5MJP3_STRHI</name>
<dbReference type="OrthoDB" id="5185958at2"/>
<dbReference type="RefSeq" id="WP_073489245.1">
    <property type="nucleotide sequence ID" value="NZ_FQVN01000013.1"/>
</dbReference>
<dbReference type="Proteomes" id="UP000184501">
    <property type="component" value="Unassembled WGS sequence"/>
</dbReference>
<dbReference type="AlphaFoldDB" id="A0A1M5MJP3"/>
<proteinExistence type="predicted"/>
<evidence type="ECO:0000313" key="2">
    <source>
        <dbReference type="Proteomes" id="UP000184501"/>
    </source>
</evidence>
<reference evidence="1 2" key="1">
    <citation type="submission" date="2016-11" db="EMBL/GenBank/DDBJ databases">
        <authorList>
            <person name="Jaros S."/>
            <person name="Januszkiewicz K."/>
            <person name="Wedrychowicz H."/>
        </authorList>
    </citation>
    <scope>NUCLEOTIDE SEQUENCE [LARGE SCALE GENOMIC DNA]</scope>
    <source>
        <strain evidence="1 2">DSM 44523</strain>
    </source>
</reference>
<dbReference type="EMBL" id="FQVN01000013">
    <property type="protein sequence ID" value="SHG77508.1"/>
    <property type="molecule type" value="Genomic_DNA"/>
</dbReference>
<gene>
    <name evidence="1" type="ORF">SAMN05444320_113143</name>
</gene>
<dbReference type="Pfam" id="PF14430">
    <property type="entry name" value="Imm1"/>
    <property type="match status" value="1"/>
</dbReference>
<accession>A0A1M5MJP3</accession>
<keyword evidence="2" id="KW-1185">Reference proteome</keyword>
<evidence type="ECO:0000313" key="1">
    <source>
        <dbReference type="EMBL" id="SHG77508.1"/>
    </source>
</evidence>
<protein>
    <submittedName>
        <fullName evidence="1">Immunity protein Imm1</fullName>
    </submittedName>
</protein>
<dbReference type="InterPro" id="IPR025680">
    <property type="entry name" value="DddI"/>
</dbReference>
<organism evidence="1 2">
    <name type="scientific">Streptoalloteichus hindustanus</name>
    <dbReference type="NCBI Taxonomy" id="2017"/>
    <lineage>
        <taxon>Bacteria</taxon>
        <taxon>Bacillati</taxon>
        <taxon>Actinomycetota</taxon>
        <taxon>Actinomycetes</taxon>
        <taxon>Pseudonocardiales</taxon>
        <taxon>Pseudonocardiaceae</taxon>
        <taxon>Streptoalloteichus</taxon>
    </lineage>
</organism>
<sequence length="148" mass="16255">MTYTVKFGLQSQSDRGPIIARTAEEVDAALDRIIAAAPTYNHNPSAFVLERPRFGRLQVPDHGLKIDIDPTHHVAALAWVGPGFDCPWVSKSDRPVPEASLHKDIGAANPFPDDAAITLDQLRAAVHEFHESGGHRPTCVRWQEAEGF</sequence>